<name>A0ABU6W5G7_9FABA</name>
<dbReference type="SUPFAM" id="SSF55797">
    <property type="entry name" value="PR-1-like"/>
    <property type="match status" value="1"/>
</dbReference>
<comment type="caution">
    <text evidence="3">The sequence shown here is derived from an EMBL/GenBank/DDBJ whole genome shotgun (WGS) entry which is preliminary data.</text>
</comment>
<dbReference type="Gene3D" id="3.40.33.10">
    <property type="entry name" value="CAP"/>
    <property type="match status" value="1"/>
</dbReference>
<reference evidence="3 4" key="1">
    <citation type="journal article" date="2023" name="Plants (Basel)">
        <title>Bridging the Gap: Combining Genomics and Transcriptomics Approaches to Understand Stylosanthes scabra, an Orphan Legume from the Brazilian Caatinga.</title>
        <authorList>
            <person name="Ferreira-Neto J.R.C."/>
            <person name="da Silva M.D."/>
            <person name="Binneck E."/>
            <person name="de Melo N.F."/>
            <person name="da Silva R.H."/>
            <person name="de Melo A.L.T.M."/>
            <person name="Pandolfi V."/>
            <person name="Bustamante F.O."/>
            <person name="Brasileiro-Vidal A.C."/>
            <person name="Benko-Iseppon A.M."/>
        </authorList>
    </citation>
    <scope>NUCLEOTIDE SEQUENCE [LARGE SCALE GENOMIC DNA]</scope>
    <source>
        <tissue evidence="3">Leaves</tissue>
    </source>
</reference>
<evidence type="ECO:0000313" key="3">
    <source>
        <dbReference type="EMBL" id="MED6180962.1"/>
    </source>
</evidence>
<evidence type="ECO:0000313" key="4">
    <source>
        <dbReference type="Proteomes" id="UP001341840"/>
    </source>
</evidence>
<dbReference type="Proteomes" id="UP001341840">
    <property type="component" value="Unassembled WGS sequence"/>
</dbReference>
<dbReference type="InterPro" id="IPR035940">
    <property type="entry name" value="CAP_sf"/>
</dbReference>
<proteinExistence type="predicted"/>
<organism evidence="3 4">
    <name type="scientific">Stylosanthes scabra</name>
    <dbReference type="NCBI Taxonomy" id="79078"/>
    <lineage>
        <taxon>Eukaryota</taxon>
        <taxon>Viridiplantae</taxon>
        <taxon>Streptophyta</taxon>
        <taxon>Embryophyta</taxon>
        <taxon>Tracheophyta</taxon>
        <taxon>Spermatophyta</taxon>
        <taxon>Magnoliopsida</taxon>
        <taxon>eudicotyledons</taxon>
        <taxon>Gunneridae</taxon>
        <taxon>Pentapetalae</taxon>
        <taxon>rosids</taxon>
        <taxon>fabids</taxon>
        <taxon>Fabales</taxon>
        <taxon>Fabaceae</taxon>
        <taxon>Papilionoideae</taxon>
        <taxon>50 kb inversion clade</taxon>
        <taxon>dalbergioids sensu lato</taxon>
        <taxon>Dalbergieae</taxon>
        <taxon>Pterocarpus clade</taxon>
        <taxon>Stylosanthes</taxon>
    </lineage>
</organism>
<sequence>MERLLKIWVVVTSLVSSFPVCLMVQNSKKDYLEGHNAARARVGSKPLVWDKKLESHARKFLKKHAKDCLKESPYLHHNPKYAGTTSYSSTKSFTGADAIARWVKMKENYDYESNSCIDGNPNNCGPYLYMVWSTVTSLGCARVECHNNKGTLVHCNYEPTPKIFVERPYPYPYTIH</sequence>
<gene>
    <name evidence="3" type="ORF">PIB30_014941</name>
</gene>
<dbReference type="EMBL" id="JASCZI010181283">
    <property type="protein sequence ID" value="MED6180962.1"/>
    <property type="molecule type" value="Genomic_DNA"/>
</dbReference>
<dbReference type="InterPro" id="IPR014044">
    <property type="entry name" value="CAP_dom"/>
</dbReference>
<feature type="signal peptide" evidence="1">
    <location>
        <begin position="1"/>
        <end position="17"/>
    </location>
</feature>
<accession>A0ABU6W5G7</accession>
<evidence type="ECO:0000256" key="1">
    <source>
        <dbReference type="SAM" id="SignalP"/>
    </source>
</evidence>
<dbReference type="Pfam" id="PF00188">
    <property type="entry name" value="CAP"/>
    <property type="match status" value="1"/>
</dbReference>
<protein>
    <recommendedName>
        <fullName evidence="2">SCP domain-containing protein</fullName>
    </recommendedName>
</protein>
<feature type="domain" description="SCP" evidence="2">
    <location>
        <begin position="26"/>
        <end position="164"/>
    </location>
</feature>
<dbReference type="PRINTS" id="PR00837">
    <property type="entry name" value="V5TPXLIKE"/>
</dbReference>
<dbReference type="InterPro" id="IPR001283">
    <property type="entry name" value="CRISP-related"/>
</dbReference>
<evidence type="ECO:0000259" key="2">
    <source>
        <dbReference type="SMART" id="SM00198"/>
    </source>
</evidence>
<keyword evidence="4" id="KW-1185">Reference proteome</keyword>
<dbReference type="SMART" id="SM00198">
    <property type="entry name" value="SCP"/>
    <property type="match status" value="1"/>
</dbReference>
<keyword evidence="1" id="KW-0732">Signal</keyword>
<feature type="chain" id="PRO_5046747924" description="SCP domain-containing protein" evidence="1">
    <location>
        <begin position="18"/>
        <end position="176"/>
    </location>
</feature>
<dbReference type="PANTHER" id="PTHR10334">
    <property type="entry name" value="CYSTEINE-RICH SECRETORY PROTEIN-RELATED"/>
    <property type="match status" value="1"/>
</dbReference>